<dbReference type="EMBL" id="CADEPM010000012">
    <property type="protein sequence ID" value="CAB3411006.1"/>
    <property type="molecule type" value="Genomic_DNA"/>
</dbReference>
<dbReference type="OrthoDB" id="5772150at2759"/>
<dbReference type="InterPro" id="IPR001534">
    <property type="entry name" value="Transthyretin-like"/>
</dbReference>
<keyword evidence="4 5" id="KW-0732">Signal</keyword>
<sequence length="293" mass="33708">MKIVLAVLFVLTFARDLKDADDKFRPTCNFKDKLKADFCSLTALKHYWYVIRDVITDSSDVTLDEIREQCQPPFNCYSEIGCMKESWVYGILDTCIEARYFTGPYNKCYYTNSKATCEQLEQRKTCMLPEIEKNCDEKVVDSFKETSLSIIAVALIANCRGDVDDFSVRVTGTLLCRSKPYANCRIDVYDDNILMSYDTYYSRFTNQNGSFDLVAFTKSNKIFVNPHVVITHDCWEHPDRPRDCKRKIVLPIAPSQVTQGSKVPDPYTSPRFGTIELKYKHQHETDVICGLAD</sequence>
<keyword evidence="3" id="KW-0964">Secreted</keyword>
<dbReference type="GO" id="GO:0009986">
    <property type="term" value="C:cell surface"/>
    <property type="evidence" value="ECO:0007669"/>
    <property type="project" value="InterPro"/>
</dbReference>
<accession>A0A8S1FEH3</accession>
<dbReference type="Gene3D" id="2.60.40.3330">
    <property type="match status" value="1"/>
</dbReference>
<dbReference type="PANTHER" id="PTHR21700:SF17">
    <property type="entry name" value="TRANSTHYRETIN-RELATED FAMILY DOMAIN-RELATED"/>
    <property type="match status" value="1"/>
</dbReference>
<dbReference type="GO" id="GO:0005576">
    <property type="term" value="C:extracellular region"/>
    <property type="evidence" value="ECO:0007669"/>
    <property type="project" value="UniProtKB-SubCell"/>
</dbReference>
<evidence type="ECO:0000313" key="7">
    <source>
        <dbReference type="Proteomes" id="UP000494206"/>
    </source>
</evidence>
<organism evidence="6 7">
    <name type="scientific">Caenorhabditis bovis</name>
    <dbReference type="NCBI Taxonomy" id="2654633"/>
    <lineage>
        <taxon>Eukaryota</taxon>
        <taxon>Metazoa</taxon>
        <taxon>Ecdysozoa</taxon>
        <taxon>Nematoda</taxon>
        <taxon>Chromadorea</taxon>
        <taxon>Rhabditida</taxon>
        <taxon>Rhabditina</taxon>
        <taxon>Rhabditomorpha</taxon>
        <taxon>Rhabditoidea</taxon>
        <taxon>Rhabditidae</taxon>
        <taxon>Peloderinae</taxon>
        <taxon>Caenorhabditis</taxon>
    </lineage>
</organism>
<proteinExistence type="inferred from homology"/>
<evidence type="ECO:0000256" key="1">
    <source>
        <dbReference type="ARBA" id="ARBA00004613"/>
    </source>
</evidence>
<protein>
    <recommendedName>
        <fullName evidence="8">DUF19 domain-containing protein</fullName>
    </recommendedName>
</protein>
<dbReference type="Proteomes" id="UP000494206">
    <property type="component" value="Unassembled WGS sequence"/>
</dbReference>
<reference evidence="6 7" key="1">
    <citation type="submission" date="2020-04" db="EMBL/GenBank/DDBJ databases">
        <authorList>
            <person name="Laetsch R D."/>
            <person name="Stevens L."/>
            <person name="Kumar S."/>
            <person name="Blaxter L. M."/>
        </authorList>
    </citation>
    <scope>NUCLEOTIDE SEQUENCE [LARGE SCALE GENOMIC DNA]</scope>
</reference>
<dbReference type="Pfam" id="PF01060">
    <property type="entry name" value="TTR-52"/>
    <property type="match status" value="1"/>
</dbReference>
<gene>
    <name evidence="6" type="ORF">CBOVIS_LOCUS12448</name>
</gene>
<evidence type="ECO:0000256" key="5">
    <source>
        <dbReference type="SAM" id="SignalP"/>
    </source>
</evidence>
<name>A0A8S1FEH3_9PELO</name>
<evidence type="ECO:0000256" key="2">
    <source>
        <dbReference type="ARBA" id="ARBA00010112"/>
    </source>
</evidence>
<feature type="signal peptide" evidence="5">
    <location>
        <begin position="1"/>
        <end position="20"/>
    </location>
</feature>
<evidence type="ECO:0000313" key="6">
    <source>
        <dbReference type="EMBL" id="CAB3411006.1"/>
    </source>
</evidence>
<comment type="subcellular location">
    <subcellularLocation>
        <location evidence="1">Secreted</location>
    </subcellularLocation>
</comment>
<evidence type="ECO:0000256" key="3">
    <source>
        <dbReference type="ARBA" id="ARBA00022525"/>
    </source>
</evidence>
<keyword evidence="7" id="KW-1185">Reference proteome</keyword>
<dbReference type="InterPro" id="IPR038479">
    <property type="entry name" value="Transthyretin-like_sf"/>
</dbReference>
<evidence type="ECO:0008006" key="8">
    <source>
        <dbReference type="Google" id="ProtNLM"/>
    </source>
</evidence>
<feature type="chain" id="PRO_5035733635" description="DUF19 domain-containing protein" evidence="5">
    <location>
        <begin position="21"/>
        <end position="293"/>
    </location>
</feature>
<comment type="similarity">
    <text evidence="2">Belongs to the nematode transthyretin-like family.</text>
</comment>
<evidence type="ECO:0000256" key="4">
    <source>
        <dbReference type="ARBA" id="ARBA00022729"/>
    </source>
</evidence>
<dbReference type="PANTHER" id="PTHR21700">
    <property type="entry name" value="TRANSTHYRETIN-LIKE FAMILY PROTEIN-RELATED"/>
    <property type="match status" value="1"/>
</dbReference>
<comment type="caution">
    <text evidence="6">The sequence shown here is derived from an EMBL/GenBank/DDBJ whole genome shotgun (WGS) entry which is preliminary data.</text>
</comment>
<dbReference type="AlphaFoldDB" id="A0A8S1FEH3"/>